<evidence type="ECO:0000256" key="5">
    <source>
        <dbReference type="SAM" id="MobiDB-lite"/>
    </source>
</evidence>
<dbReference type="InterPro" id="IPR013762">
    <property type="entry name" value="Integrase-like_cat_sf"/>
</dbReference>
<accession>A0ABP4G2A0</accession>
<keyword evidence="2" id="KW-0229">DNA integration</keyword>
<evidence type="ECO:0000313" key="7">
    <source>
        <dbReference type="EMBL" id="GAA1208372.1"/>
    </source>
</evidence>
<proteinExistence type="inferred from homology"/>
<dbReference type="EMBL" id="BAAALM010000009">
    <property type="protein sequence ID" value="GAA1208372.1"/>
    <property type="molecule type" value="Genomic_DNA"/>
</dbReference>
<evidence type="ECO:0000259" key="6">
    <source>
        <dbReference type="PROSITE" id="PS51898"/>
    </source>
</evidence>
<dbReference type="Gene3D" id="1.10.150.130">
    <property type="match status" value="1"/>
</dbReference>
<dbReference type="RefSeq" id="WP_253859844.1">
    <property type="nucleotide sequence ID" value="NZ_BAAALM010000009.1"/>
</dbReference>
<dbReference type="InterPro" id="IPR002104">
    <property type="entry name" value="Integrase_catalytic"/>
</dbReference>
<organism evidence="7 8">
    <name type="scientific">Prauserella alba</name>
    <dbReference type="NCBI Taxonomy" id="176898"/>
    <lineage>
        <taxon>Bacteria</taxon>
        <taxon>Bacillati</taxon>
        <taxon>Actinomycetota</taxon>
        <taxon>Actinomycetes</taxon>
        <taxon>Pseudonocardiales</taxon>
        <taxon>Pseudonocardiaceae</taxon>
        <taxon>Prauserella</taxon>
    </lineage>
</organism>
<keyword evidence="8" id="KW-1185">Reference proteome</keyword>
<dbReference type="Proteomes" id="UP001500467">
    <property type="component" value="Unassembled WGS sequence"/>
</dbReference>
<protein>
    <recommendedName>
        <fullName evidence="6">Tyr recombinase domain-containing protein</fullName>
    </recommendedName>
</protein>
<sequence length="430" mass="47708">MGHIQDRWYRPKEDPDTGEVVLNKRGKPVMEKTERYGTGMRYKARYFDPDGKERSKSFPDRARKKAEDFLLEVEGEVKAGDYVDPNAGKVLFTDFGKVWLAGQTMEASSRESTESRLRSVIEPYFGNMVLSAIKPTDVRGWIRSMQEAGRSAGHQAVCFAHLSAILTAAVDDNLIKTNPCHAKSVKRPKSDEHKVVPWSRETVRKVRDGIPPRYRILVPVGAGTGLRQGELFGLGVDAIDREERVVRVLRQVRKVRGRLVFARPKRGKTRDVPLSDAVLHLIDEYRETFPPVSVTLPWGEPGGTPTTVELLVTTPRGNPVGRQHFNERIWRPAVVAAGIPTPGRDDGMHALRHHYASVLLDAGESIRALSEYLGHTDPGFTLKTYTHLMPSSAERTRAAIDGAWTEPSGDHSDGPTTAPVASGDAKPQGE</sequence>
<dbReference type="PROSITE" id="PS51898">
    <property type="entry name" value="TYR_RECOMBINASE"/>
    <property type="match status" value="1"/>
</dbReference>
<evidence type="ECO:0000313" key="8">
    <source>
        <dbReference type="Proteomes" id="UP001500467"/>
    </source>
</evidence>
<comment type="similarity">
    <text evidence="1">Belongs to the 'phage' integrase family.</text>
</comment>
<dbReference type="InterPro" id="IPR050090">
    <property type="entry name" value="Tyrosine_recombinase_XerCD"/>
</dbReference>
<dbReference type="CDD" id="cd00397">
    <property type="entry name" value="DNA_BRE_C"/>
    <property type="match status" value="1"/>
</dbReference>
<feature type="region of interest" description="Disordered" evidence="5">
    <location>
        <begin position="1"/>
        <end position="21"/>
    </location>
</feature>
<dbReference type="Pfam" id="PF14659">
    <property type="entry name" value="Phage_int_SAM_3"/>
    <property type="match status" value="1"/>
</dbReference>
<gene>
    <name evidence="7" type="ORF">GCM10009675_30230</name>
</gene>
<dbReference type="PANTHER" id="PTHR30349">
    <property type="entry name" value="PHAGE INTEGRASE-RELATED"/>
    <property type="match status" value="1"/>
</dbReference>
<dbReference type="PANTHER" id="PTHR30349:SF64">
    <property type="entry name" value="PROPHAGE INTEGRASE INTD-RELATED"/>
    <property type="match status" value="1"/>
</dbReference>
<dbReference type="InterPro" id="IPR011010">
    <property type="entry name" value="DNA_brk_join_enz"/>
</dbReference>
<feature type="domain" description="Tyr recombinase" evidence="6">
    <location>
        <begin position="193"/>
        <end position="401"/>
    </location>
</feature>
<dbReference type="InterPro" id="IPR004107">
    <property type="entry name" value="Integrase_SAM-like_N"/>
</dbReference>
<name>A0ABP4G2A0_9PSEU</name>
<evidence type="ECO:0000256" key="2">
    <source>
        <dbReference type="ARBA" id="ARBA00022908"/>
    </source>
</evidence>
<keyword evidence="4" id="KW-0233">DNA recombination</keyword>
<feature type="region of interest" description="Disordered" evidence="5">
    <location>
        <begin position="400"/>
        <end position="430"/>
    </location>
</feature>
<reference evidence="8" key="1">
    <citation type="journal article" date="2019" name="Int. J. Syst. Evol. Microbiol.">
        <title>The Global Catalogue of Microorganisms (GCM) 10K type strain sequencing project: providing services to taxonomists for standard genome sequencing and annotation.</title>
        <authorList>
            <consortium name="The Broad Institute Genomics Platform"/>
            <consortium name="The Broad Institute Genome Sequencing Center for Infectious Disease"/>
            <person name="Wu L."/>
            <person name="Ma J."/>
        </authorList>
    </citation>
    <scope>NUCLEOTIDE SEQUENCE [LARGE SCALE GENOMIC DNA]</scope>
    <source>
        <strain evidence="8">JCM 13022</strain>
    </source>
</reference>
<dbReference type="Pfam" id="PF00589">
    <property type="entry name" value="Phage_integrase"/>
    <property type="match status" value="1"/>
</dbReference>
<comment type="caution">
    <text evidence="7">The sequence shown here is derived from an EMBL/GenBank/DDBJ whole genome shotgun (WGS) entry which is preliminary data.</text>
</comment>
<evidence type="ECO:0000256" key="3">
    <source>
        <dbReference type="ARBA" id="ARBA00023125"/>
    </source>
</evidence>
<dbReference type="InterPro" id="IPR010998">
    <property type="entry name" value="Integrase_recombinase_N"/>
</dbReference>
<dbReference type="SUPFAM" id="SSF56349">
    <property type="entry name" value="DNA breaking-rejoining enzymes"/>
    <property type="match status" value="1"/>
</dbReference>
<evidence type="ECO:0000256" key="1">
    <source>
        <dbReference type="ARBA" id="ARBA00008857"/>
    </source>
</evidence>
<feature type="compositionally biased region" description="Basic and acidic residues" evidence="5">
    <location>
        <begin position="1"/>
        <end position="15"/>
    </location>
</feature>
<dbReference type="Gene3D" id="1.10.443.10">
    <property type="entry name" value="Intergrase catalytic core"/>
    <property type="match status" value="1"/>
</dbReference>
<evidence type="ECO:0000256" key="4">
    <source>
        <dbReference type="ARBA" id="ARBA00023172"/>
    </source>
</evidence>
<keyword evidence="3" id="KW-0238">DNA-binding</keyword>